<dbReference type="GO" id="GO:0070041">
    <property type="term" value="F:rRNA (uridine-C5-)-methyltransferase activity"/>
    <property type="evidence" value="ECO:0007669"/>
    <property type="project" value="TreeGrafter"/>
</dbReference>
<dbReference type="Gene3D" id="3.40.50.150">
    <property type="entry name" value="Vaccinia Virus protein VP39"/>
    <property type="match status" value="1"/>
</dbReference>
<reference evidence="7" key="1">
    <citation type="submission" date="2020-11" db="EMBL/GenBank/DDBJ databases">
        <title>Halonatronomonas betainensis gen. nov., sp. nov. a novel haloalkaliphilic representative of the family Halanaerobiacae capable of betaine degradation.</title>
        <authorList>
            <person name="Boltyanskaya Y."/>
            <person name="Kevbrin V."/>
            <person name="Detkova E."/>
            <person name="Grouzdev D.S."/>
            <person name="Koziaeva V."/>
            <person name="Zhilina T."/>
        </authorList>
    </citation>
    <scope>NUCLEOTIDE SEQUENCE</scope>
    <source>
        <strain evidence="7">Z-7014</strain>
    </source>
</reference>
<feature type="active site" evidence="5">
    <location>
        <position position="410"/>
    </location>
</feature>
<evidence type="ECO:0000256" key="5">
    <source>
        <dbReference type="PROSITE-ProRule" id="PRU10015"/>
    </source>
</evidence>
<dbReference type="Gene3D" id="2.40.50.1070">
    <property type="match status" value="1"/>
</dbReference>
<feature type="binding site" evidence="4">
    <location>
        <position position="383"/>
    </location>
    <ligand>
        <name>S-adenosyl-L-methionine</name>
        <dbReference type="ChEBI" id="CHEBI:59789"/>
    </ligand>
</feature>
<dbReference type="SUPFAM" id="SSF50249">
    <property type="entry name" value="Nucleic acid-binding proteins"/>
    <property type="match status" value="1"/>
</dbReference>
<keyword evidence="2 4" id="KW-0808">Transferase</keyword>
<dbReference type="SUPFAM" id="SSF53335">
    <property type="entry name" value="S-adenosyl-L-methionine-dependent methyltransferases"/>
    <property type="match status" value="1"/>
</dbReference>
<dbReference type="PROSITE" id="PS50926">
    <property type="entry name" value="TRAM"/>
    <property type="match status" value="1"/>
</dbReference>
<dbReference type="Pfam" id="PF01938">
    <property type="entry name" value="TRAM"/>
    <property type="match status" value="1"/>
</dbReference>
<comment type="caution">
    <text evidence="7">The sequence shown here is derived from an EMBL/GenBank/DDBJ whole genome shotgun (WGS) entry which is preliminary data.</text>
</comment>
<dbReference type="InterPro" id="IPR002792">
    <property type="entry name" value="TRAM_dom"/>
</dbReference>
<organism evidence="7 8">
    <name type="scientific">Halonatronomonas betaini</name>
    <dbReference type="NCBI Taxonomy" id="2778430"/>
    <lineage>
        <taxon>Bacteria</taxon>
        <taxon>Bacillati</taxon>
        <taxon>Bacillota</taxon>
        <taxon>Clostridia</taxon>
        <taxon>Halanaerobiales</taxon>
        <taxon>Halarsenatibacteraceae</taxon>
        <taxon>Halonatronomonas</taxon>
    </lineage>
</organism>
<dbReference type="InterPro" id="IPR012340">
    <property type="entry name" value="NA-bd_OB-fold"/>
</dbReference>
<dbReference type="AlphaFoldDB" id="A0A931F9Z6"/>
<dbReference type="PROSITE" id="PS51687">
    <property type="entry name" value="SAM_MT_RNA_M5U"/>
    <property type="match status" value="1"/>
</dbReference>
<evidence type="ECO:0000313" key="8">
    <source>
        <dbReference type="Proteomes" id="UP000621436"/>
    </source>
</evidence>
<evidence type="ECO:0000256" key="4">
    <source>
        <dbReference type="PROSITE-ProRule" id="PRU01024"/>
    </source>
</evidence>
<dbReference type="InterPro" id="IPR010280">
    <property type="entry name" value="U5_MeTrfase_fam"/>
</dbReference>
<dbReference type="PROSITE" id="PS01230">
    <property type="entry name" value="TRMA_1"/>
    <property type="match status" value="1"/>
</dbReference>
<protein>
    <submittedName>
        <fullName evidence="7">23S rRNA (Uracil(1939)-C(5))-methyltransferase RlmD</fullName>
        <ecNumber evidence="7">2.1.1.190</ecNumber>
    </submittedName>
</protein>
<keyword evidence="1 4" id="KW-0489">Methyltransferase</keyword>
<gene>
    <name evidence="7" type="primary">rlmD</name>
    <name evidence="7" type="ORF">I0Q91_13505</name>
</gene>
<dbReference type="NCBIfam" id="TIGR00479">
    <property type="entry name" value="rumA"/>
    <property type="match status" value="1"/>
</dbReference>
<dbReference type="RefSeq" id="WP_270455201.1">
    <property type="nucleotide sequence ID" value="NZ_JADPIE010000009.1"/>
</dbReference>
<keyword evidence="8" id="KW-1185">Reference proteome</keyword>
<dbReference type="InterPro" id="IPR030391">
    <property type="entry name" value="MeTrfase_TrmA_CS"/>
</dbReference>
<dbReference type="EMBL" id="JADPIE010000009">
    <property type="protein sequence ID" value="MBF8438103.1"/>
    <property type="molecule type" value="Genomic_DNA"/>
</dbReference>
<evidence type="ECO:0000256" key="3">
    <source>
        <dbReference type="ARBA" id="ARBA00022691"/>
    </source>
</evidence>
<comment type="similarity">
    <text evidence="4">Belongs to the class I-like SAM-binding methyltransferase superfamily. RNA M5U methyltransferase family.</text>
</comment>
<dbReference type="PANTHER" id="PTHR11061:SF30">
    <property type="entry name" value="TRNA (URACIL(54)-C(5))-METHYLTRANSFERASE"/>
    <property type="match status" value="1"/>
</dbReference>
<feature type="binding site" evidence="4">
    <location>
        <position position="336"/>
    </location>
    <ligand>
        <name>S-adenosyl-L-methionine</name>
        <dbReference type="ChEBI" id="CHEBI:59789"/>
    </ligand>
</feature>
<dbReference type="FunFam" id="2.40.50.1070:FF:000003">
    <property type="entry name" value="23S rRNA (Uracil-5-)-methyltransferase RumA"/>
    <property type="match status" value="1"/>
</dbReference>
<evidence type="ECO:0000313" key="7">
    <source>
        <dbReference type="EMBL" id="MBF8438103.1"/>
    </source>
</evidence>
<dbReference type="Pfam" id="PF05958">
    <property type="entry name" value="tRNA_U5-meth_tr"/>
    <property type="match status" value="2"/>
</dbReference>
<feature type="domain" description="TRAM" evidence="6">
    <location>
        <begin position="3"/>
        <end position="62"/>
    </location>
</feature>
<proteinExistence type="inferred from homology"/>
<dbReference type="CDD" id="cd02440">
    <property type="entry name" value="AdoMet_MTases"/>
    <property type="match status" value="1"/>
</dbReference>
<feature type="binding site" evidence="4">
    <location>
        <position position="286"/>
    </location>
    <ligand>
        <name>S-adenosyl-L-methionine</name>
        <dbReference type="ChEBI" id="CHEBI:59789"/>
    </ligand>
</feature>
<dbReference type="GO" id="GO:0070475">
    <property type="term" value="P:rRNA base methylation"/>
    <property type="evidence" value="ECO:0007669"/>
    <property type="project" value="TreeGrafter"/>
</dbReference>
<dbReference type="EC" id="2.1.1.190" evidence="7"/>
<dbReference type="PANTHER" id="PTHR11061">
    <property type="entry name" value="RNA M5U METHYLTRANSFERASE"/>
    <property type="match status" value="1"/>
</dbReference>
<feature type="active site" description="Nucleophile" evidence="4">
    <location>
        <position position="410"/>
    </location>
</feature>
<name>A0A931F9Z6_9FIRM</name>
<feature type="binding site" evidence="4">
    <location>
        <position position="315"/>
    </location>
    <ligand>
        <name>S-adenosyl-L-methionine</name>
        <dbReference type="ChEBI" id="CHEBI:59789"/>
    </ligand>
</feature>
<dbReference type="InterPro" id="IPR030390">
    <property type="entry name" value="MeTrfase_TrmA_AS"/>
</dbReference>
<evidence type="ECO:0000256" key="2">
    <source>
        <dbReference type="ARBA" id="ARBA00022679"/>
    </source>
</evidence>
<sequence length="460" mass="51937">MVTVEVGREYLLNIEKIVYGGEGLARPEDGPVVFMENVLPGESVKARIIERKDSMARAELIEVVTEADCRIIPDCPVFFECGGCQLQHASYQAQLEFKKAIIEESLERIGKLEQWPDFEVAGMDFPWYYRNKGQFPVGERDGELITGFYKAGSHDIIEFPECKIQHQPVNRLLDKVLDFFKEHNIKAYDERTDQGTLRHFLIRSGYCTGQLQLTVVVRDSLSADVLNELKGFIDKEQALVSIYQNINTEKTNKILGETSELIAGQAYIVDYIGRNKYSIYPESFFQVNTVQTEKLYDIIVDYVEKLNPGKIYDAFCGSGAIAIYLADRFENITGIDISLESIQAARVNAELNGIDGSTVDFQLGSVEDLLPEVLAADDLVIFDPPRKGLPDETVKLIKANRVESLIYVSCNPTTLARDLKKLSDSYRIEKMTAVDMFPQTYHVETVCLLERKIETENTGG</sequence>
<accession>A0A931F9Z6</accession>
<dbReference type="PROSITE" id="PS01231">
    <property type="entry name" value="TRMA_2"/>
    <property type="match status" value="1"/>
</dbReference>
<keyword evidence="3 4" id="KW-0949">S-adenosyl-L-methionine</keyword>
<evidence type="ECO:0000256" key="1">
    <source>
        <dbReference type="ARBA" id="ARBA00022603"/>
    </source>
</evidence>
<dbReference type="InterPro" id="IPR029063">
    <property type="entry name" value="SAM-dependent_MTases_sf"/>
</dbReference>
<evidence type="ECO:0000259" key="6">
    <source>
        <dbReference type="PROSITE" id="PS50926"/>
    </source>
</evidence>
<dbReference type="Gene3D" id="2.40.50.140">
    <property type="entry name" value="Nucleic acid-binding proteins"/>
    <property type="match status" value="1"/>
</dbReference>
<dbReference type="Proteomes" id="UP000621436">
    <property type="component" value="Unassembled WGS sequence"/>
</dbReference>